<dbReference type="EMBL" id="UINC01047640">
    <property type="protein sequence ID" value="SVB57160.1"/>
    <property type="molecule type" value="Genomic_DNA"/>
</dbReference>
<evidence type="ECO:0000313" key="1">
    <source>
        <dbReference type="EMBL" id="SVB57160.1"/>
    </source>
</evidence>
<gene>
    <name evidence="1" type="ORF">METZ01_LOCUS210014</name>
</gene>
<name>A0A382F2F4_9ZZZZ</name>
<dbReference type="AlphaFoldDB" id="A0A382F2F4"/>
<feature type="non-terminal residue" evidence="1">
    <location>
        <position position="538"/>
    </location>
</feature>
<feature type="non-terminal residue" evidence="1">
    <location>
        <position position="1"/>
    </location>
</feature>
<organism evidence="1">
    <name type="scientific">marine metagenome</name>
    <dbReference type="NCBI Taxonomy" id="408172"/>
    <lineage>
        <taxon>unclassified sequences</taxon>
        <taxon>metagenomes</taxon>
        <taxon>ecological metagenomes</taxon>
    </lineage>
</organism>
<reference evidence="1" key="1">
    <citation type="submission" date="2018-05" db="EMBL/GenBank/DDBJ databases">
        <authorList>
            <person name="Lanie J.A."/>
            <person name="Ng W.-L."/>
            <person name="Kazmierczak K.M."/>
            <person name="Andrzejewski T.M."/>
            <person name="Davidsen T.M."/>
            <person name="Wayne K.J."/>
            <person name="Tettelin H."/>
            <person name="Glass J.I."/>
            <person name="Rusch D."/>
            <person name="Podicherti R."/>
            <person name="Tsui H.-C.T."/>
            <person name="Winkler M.E."/>
        </authorList>
    </citation>
    <scope>NUCLEOTIDE SEQUENCE</scope>
</reference>
<protein>
    <submittedName>
        <fullName evidence="1">Uncharacterized protein</fullName>
    </submittedName>
</protein>
<accession>A0A382F2F4</accession>
<sequence>ITAVTDDSYVRYYGTRPIFAEVTIAATGANQALASVNDTIQLTFRIQDALFDSEVNILNNKPETIAALGQDTYRASYVLTENDPEGQVEFNVTAADLSGESESINTTTNNSYVVFDQSPPADFTVGQVSTSGGTVVENQWTGNKQNVLVTVPIDNDLTLIGGGVQVLVSFNGSDTLEIGTATAIAEGNIGNSIVVTLSGDEFKKAQNFAAGATALFTAQIKDIAGYTKIGTPSNNQLLINEVEEKSIVENIAMATSNKSFPNGAKAGDVISLIFLTNEQIQNPVVIVAGEPAVVVGFGVNWFATRTMTASDSDGVVQFDFSPVDMNGNPRGSFTATTDGSQILYDNTAPVIDHLYEGSFTQDEDNILTTDSLYLGMTGGDSISGVAEFYFAVGTSPGAADVVPWAKTNSISDTLLTGLALQYNVQYYASAYAIDGFGNKGETISGDGFMVSDGSPPAVELESIVESISIASSNKSFTQGAKAGDVVSLIFRTKEQINKPVVMIAGNAADVVGFGNNWFATKTMAPSDPEGVVSFNFTP</sequence>
<proteinExistence type="predicted"/>